<dbReference type="InterPro" id="IPR036942">
    <property type="entry name" value="Beta-barrel_TonB_sf"/>
</dbReference>
<gene>
    <name evidence="18" type="ORF">GCM10010946_08940</name>
</gene>
<keyword evidence="8" id="KW-0406">Ion transport</keyword>
<keyword evidence="4 13" id="KW-1134">Transmembrane beta strand</keyword>
<evidence type="ECO:0000256" key="7">
    <source>
        <dbReference type="ARBA" id="ARBA00023004"/>
    </source>
</evidence>
<evidence type="ECO:0000256" key="10">
    <source>
        <dbReference type="ARBA" id="ARBA00023136"/>
    </source>
</evidence>
<evidence type="ECO:0000259" key="16">
    <source>
        <dbReference type="Pfam" id="PF00593"/>
    </source>
</evidence>
<dbReference type="InterPro" id="IPR037066">
    <property type="entry name" value="Plug_dom_sf"/>
</dbReference>
<keyword evidence="3 13" id="KW-0813">Transport</keyword>
<evidence type="ECO:0000313" key="18">
    <source>
        <dbReference type="EMBL" id="GGX34028.1"/>
    </source>
</evidence>
<keyword evidence="7" id="KW-0408">Iron</keyword>
<keyword evidence="19" id="KW-1185">Reference proteome</keyword>
<protein>
    <submittedName>
        <fullName evidence="18">TonB-dependent receptor</fullName>
    </submittedName>
</protein>
<evidence type="ECO:0000256" key="5">
    <source>
        <dbReference type="ARBA" id="ARBA00022496"/>
    </source>
</evidence>
<keyword evidence="5" id="KW-0410">Iron transport</keyword>
<dbReference type="Gene3D" id="2.170.130.10">
    <property type="entry name" value="TonB-dependent receptor, plug domain"/>
    <property type="match status" value="1"/>
</dbReference>
<feature type="domain" description="TonB-dependent receptor-like beta-barrel" evidence="16">
    <location>
        <begin position="213"/>
        <end position="675"/>
    </location>
</feature>
<organism evidence="18 19">
    <name type="scientific">Undibacterium squillarum</name>
    <dbReference type="NCBI Taxonomy" id="1131567"/>
    <lineage>
        <taxon>Bacteria</taxon>
        <taxon>Pseudomonadati</taxon>
        <taxon>Pseudomonadota</taxon>
        <taxon>Betaproteobacteria</taxon>
        <taxon>Burkholderiales</taxon>
        <taxon>Oxalobacteraceae</taxon>
        <taxon>Undibacterium</taxon>
    </lineage>
</organism>
<dbReference type="RefSeq" id="WP_229793039.1">
    <property type="nucleotide sequence ID" value="NZ_BMYU01000002.1"/>
</dbReference>
<dbReference type="Pfam" id="PF00593">
    <property type="entry name" value="TonB_dep_Rec_b-barrel"/>
    <property type="match status" value="1"/>
</dbReference>
<evidence type="ECO:0000256" key="6">
    <source>
        <dbReference type="ARBA" id="ARBA00022692"/>
    </source>
</evidence>
<dbReference type="EMBL" id="BMYU01000002">
    <property type="protein sequence ID" value="GGX34028.1"/>
    <property type="molecule type" value="Genomic_DNA"/>
</dbReference>
<dbReference type="InterPro" id="IPR012910">
    <property type="entry name" value="Plug_dom"/>
</dbReference>
<comment type="caution">
    <text evidence="18">The sequence shown here is derived from an EMBL/GenBank/DDBJ whole genome shotgun (WGS) entry which is preliminary data.</text>
</comment>
<evidence type="ECO:0000256" key="1">
    <source>
        <dbReference type="ARBA" id="ARBA00004571"/>
    </source>
</evidence>
<evidence type="ECO:0000256" key="8">
    <source>
        <dbReference type="ARBA" id="ARBA00023065"/>
    </source>
</evidence>
<keyword evidence="12 13" id="KW-0998">Cell outer membrane</keyword>
<keyword evidence="11 18" id="KW-0675">Receptor</keyword>
<sequence>MKSFQKSTLQLALMACFLPYSAVALAGNDEANPNVAAANAGAVHEVVVSGSRAAADLNETPQAIGVVTASMLKRDKPKTMGDIINRIAGVHWNDLGNEQHSMSIRQPVSTNAVYQYLEDGIPIRPLGVFNHNSLNEMNMAGSSTVEVVKGPASSLYGSNAVGGAVNFLSAAPSKELTALLGMRYDQTAGFRRIDTMASNTFGDLGLRFAHYSSRRSANNWQEYSYGNKDSLTARADYALTPTAVLRASLVHTDLDAAMAGSLNETDFRNSTGKSVNTFTYRKDKTTRASLAWEAETLRDGVTTVTLFKRQNDHGQIPSYTMVGCSGTAKACQGTENNNHVDSLGLDLKHQQNFNWMQSRLIAGVYWDKSDNPYYSNNIAVVRDPVSGKNISYTLANATTPKGVRNYQTDIDNLAVFAQYEMSPLQDVRLVAGVRNDRIEYNYHNLLAPQGSANYGAPDEVRSFSRLSPKIGATWAVTQQASVYGNISEGFTPPEISQLYGKTGIPDLSPATYRNTEIGLRMAFLDGKLRLDSALYRLDGRDTIVSYTVTPGNSENRNAGRTRSEGIELALNFNAGAWDARLGTTFARHRFQRYQVSSTLDYSGKDMPQAPRDITSAEIGFKPLAGARVALEWVHQGKYWMNNANTVEYGGHHLFNLRAHYEVNRQLEIWLQGRNLANRLYADSASSSYSGVGVYQPDVQNSYTQGAPRSWMIGLNYRFGQK</sequence>
<evidence type="ECO:0000256" key="14">
    <source>
        <dbReference type="RuleBase" id="RU003357"/>
    </source>
</evidence>
<reference evidence="19" key="1">
    <citation type="journal article" date="2019" name="Int. J. Syst. Evol. Microbiol.">
        <title>The Global Catalogue of Microorganisms (GCM) 10K type strain sequencing project: providing services to taxonomists for standard genome sequencing and annotation.</title>
        <authorList>
            <consortium name="The Broad Institute Genomics Platform"/>
            <consortium name="The Broad Institute Genome Sequencing Center for Infectious Disease"/>
            <person name="Wu L."/>
            <person name="Ma J."/>
        </authorList>
    </citation>
    <scope>NUCLEOTIDE SEQUENCE [LARGE SCALE GENOMIC DNA]</scope>
    <source>
        <strain evidence="19">KCTC 23917</strain>
    </source>
</reference>
<feature type="chain" id="PRO_5046808390" evidence="15">
    <location>
        <begin position="27"/>
        <end position="721"/>
    </location>
</feature>
<evidence type="ECO:0000256" key="12">
    <source>
        <dbReference type="ARBA" id="ARBA00023237"/>
    </source>
</evidence>
<comment type="subcellular location">
    <subcellularLocation>
        <location evidence="1 13">Cell outer membrane</location>
        <topology evidence="1 13">Multi-pass membrane protein</topology>
    </subcellularLocation>
</comment>
<evidence type="ECO:0000256" key="9">
    <source>
        <dbReference type="ARBA" id="ARBA00023077"/>
    </source>
</evidence>
<dbReference type="PANTHER" id="PTHR32552">
    <property type="entry name" value="FERRICHROME IRON RECEPTOR-RELATED"/>
    <property type="match status" value="1"/>
</dbReference>
<dbReference type="Proteomes" id="UP000653343">
    <property type="component" value="Unassembled WGS sequence"/>
</dbReference>
<dbReference type="Pfam" id="PF07715">
    <property type="entry name" value="Plug"/>
    <property type="match status" value="1"/>
</dbReference>
<keyword evidence="10 13" id="KW-0472">Membrane</keyword>
<evidence type="ECO:0000256" key="11">
    <source>
        <dbReference type="ARBA" id="ARBA00023170"/>
    </source>
</evidence>
<proteinExistence type="inferred from homology"/>
<feature type="domain" description="TonB-dependent receptor plug" evidence="17">
    <location>
        <begin position="57"/>
        <end position="164"/>
    </location>
</feature>
<evidence type="ECO:0000259" key="17">
    <source>
        <dbReference type="Pfam" id="PF07715"/>
    </source>
</evidence>
<evidence type="ECO:0000256" key="13">
    <source>
        <dbReference type="PROSITE-ProRule" id="PRU01360"/>
    </source>
</evidence>
<accession>A0ABQ2XTS5</accession>
<evidence type="ECO:0000256" key="15">
    <source>
        <dbReference type="SAM" id="SignalP"/>
    </source>
</evidence>
<dbReference type="InterPro" id="IPR000531">
    <property type="entry name" value="Beta-barrel_TonB"/>
</dbReference>
<dbReference type="InterPro" id="IPR039426">
    <property type="entry name" value="TonB-dep_rcpt-like"/>
</dbReference>
<name>A0ABQ2XTS5_9BURK</name>
<dbReference type="PROSITE" id="PS52016">
    <property type="entry name" value="TONB_DEPENDENT_REC_3"/>
    <property type="match status" value="1"/>
</dbReference>
<evidence type="ECO:0000256" key="2">
    <source>
        <dbReference type="ARBA" id="ARBA00009810"/>
    </source>
</evidence>
<comment type="similarity">
    <text evidence="2 13 14">Belongs to the TonB-dependent receptor family.</text>
</comment>
<keyword evidence="15" id="KW-0732">Signal</keyword>
<feature type="signal peptide" evidence="15">
    <location>
        <begin position="1"/>
        <end position="26"/>
    </location>
</feature>
<keyword evidence="6 13" id="KW-0812">Transmembrane</keyword>
<dbReference type="SUPFAM" id="SSF56935">
    <property type="entry name" value="Porins"/>
    <property type="match status" value="1"/>
</dbReference>
<dbReference type="Gene3D" id="2.40.170.20">
    <property type="entry name" value="TonB-dependent receptor, beta-barrel domain"/>
    <property type="match status" value="1"/>
</dbReference>
<evidence type="ECO:0000256" key="4">
    <source>
        <dbReference type="ARBA" id="ARBA00022452"/>
    </source>
</evidence>
<keyword evidence="9 14" id="KW-0798">TonB box</keyword>
<evidence type="ECO:0000256" key="3">
    <source>
        <dbReference type="ARBA" id="ARBA00022448"/>
    </source>
</evidence>
<dbReference type="PANTHER" id="PTHR32552:SF81">
    <property type="entry name" value="TONB-DEPENDENT OUTER MEMBRANE RECEPTOR"/>
    <property type="match status" value="1"/>
</dbReference>
<evidence type="ECO:0000313" key="19">
    <source>
        <dbReference type="Proteomes" id="UP000653343"/>
    </source>
</evidence>